<dbReference type="PROSITE" id="PS00107">
    <property type="entry name" value="PROTEIN_KINASE_ATP"/>
    <property type="match status" value="1"/>
</dbReference>
<dbReference type="GO" id="GO:0005634">
    <property type="term" value="C:nucleus"/>
    <property type="evidence" value="ECO:0007669"/>
    <property type="project" value="TreeGrafter"/>
</dbReference>
<keyword evidence="3 14" id="KW-0723">Serine/threonine-protein kinase</keyword>
<evidence type="ECO:0000256" key="2">
    <source>
        <dbReference type="ARBA" id="ARBA00012425"/>
    </source>
</evidence>
<dbReference type="GO" id="GO:0005524">
    <property type="term" value="F:ATP binding"/>
    <property type="evidence" value="ECO:0007669"/>
    <property type="project" value="UniProtKB-UniRule"/>
</dbReference>
<organism evidence="16 17">
    <name type="scientific">Sipha flava</name>
    <name type="common">yellow sugarcane aphid</name>
    <dbReference type="NCBI Taxonomy" id="143950"/>
    <lineage>
        <taxon>Eukaryota</taxon>
        <taxon>Metazoa</taxon>
        <taxon>Ecdysozoa</taxon>
        <taxon>Arthropoda</taxon>
        <taxon>Hexapoda</taxon>
        <taxon>Insecta</taxon>
        <taxon>Pterygota</taxon>
        <taxon>Neoptera</taxon>
        <taxon>Paraneoptera</taxon>
        <taxon>Hemiptera</taxon>
        <taxon>Sternorrhyncha</taxon>
        <taxon>Aphidomorpha</taxon>
        <taxon>Aphidoidea</taxon>
        <taxon>Aphididae</taxon>
        <taxon>Sipha</taxon>
    </lineage>
</organism>
<dbReference type="SUPFAM" id="SSF56112">
    <property type="entry name" value="Protein kinase-like (PK-like)"/>
    <property type="match status" value="1"/>
</dbReference>
<dbReference type="GeneID" id="112687974"/>
<reference evidence="17" key="1">
    <citation type="submission" date="2025-08" db="UniProtKB">
        <authorList>
            <consortium name="RefSeq"/>
        </authorList>
    </citation>
    <scope>IDENTIFICATION</scope>
    <source>
        <tissue evidence="17">Whole body</tissue>
    </source>
</reference>
<dbReference type="Gene3D" id="3.30.200.20">
    <property type="entry name" value="Phosphorylase Kinase, domain 1"/>
    <property type="match status" value="1"/>
</dbReference>
<dbReference type="Proteomes" id="UP000694846">
    <property type="component" value="Unplaced"/>
</dbReference>
<dbReference type="OrthoDB" id="63265at2759"/>
<dbReference type="InterPro" id="IPR050108">
    <property type="entry name" value="CDK"/>
</dbReference>
<feature type="binding site" evidence="13">
    <location>
        <position position="33"/>
    </location>
    <ligand>
        <name>ATP</name>
        <dbReference type="ChEBI" id="CHEBI:30616"/>
    </ligand>
</feature>
<keyword evidence="7 13" id="KW-0067">ATP-binding</keyword>
<evidence type="ECO:0000313" key="16">
    <source>
        <dbReference type="Proteomes" id="UP000694846"/>
    </source>
</evidence>
<keyword evidence="4" id="KW-0808">Transferase</keyword>
<comment type="similarity">
    <text evidence="1">Belongs to the protein kinase superfamily. CMGC Ser/Thr protein kinase family. CDC2/CDKX subfamily.</text>
</comment>
<gene>
    <name evidence="17" type="primary">LOC112687974</name>
</gene>
<evidence type="ECO:0000256" key="7">
    <source>
        <dbReference type="ARBA" id="ARBA00022840"/>
    </source>
</evidence>
<dbReference type="RefSeq" id="XP_025416764.1">
    <property type="nucleotide sequence ID" value="XM_025560979.1"/>
</dbReference>
<comment type="catalytic activity">
    <reaction evidence="12">
        <text>L-seryl-[protein] + ATP = O-phospho-L-seryl-[protein] + ADP + H(+)</text>
        <dbReference type="Rhea" id="RHEA:17989"/>
        <dbReference type="Rhea" id="RHEA-COMP:9863"/>
        <dbReference type="Rhea" id="RHEA-COMP:11604"/>
        <dbReference type="ChEBI" id="CHEBI:15378"/>
        <dbReference type="ChEBI" id="CHEBI:29999"/>
        <dbReference type="ChEBI" id="CHEBI:30616"/>
        <dbReference type="ChEBI" id="CHEBI:83421"/>
        <dbReference type="ChEBI" id="CHEBI:456216"/>
        <dbReference type="EC" id="2.7.11.22"/>
    </reaction>
</comment>
<dbReference type="PANTHER" id="PTHR24056:SF171">
    <property type="entry name" value="CYCLIN-DEPENDENT KINASE 20"/>
    <property type="match status" value="1"/>
</dbReference>
<evidence type="ECO:0000256" key="13">
    <source>
        <dbReference type="PROSITE-ProRule" id="PRU10141"/>
    </source>
</evidence>
<dbReference type="InterPro" id="IPR017441">
    <property type="entry name" value="Protein_kinase_ATP_BS"/>
</dbReference>
<evidence type="ECO:0000256" key="1">
    <source>
        <dbReference type="ARBA" id="ARBA00006485"/>
    </source>
</evidence>
<evidence type="ECO:0000256" key="9">
    <source>
        <dbReference type="ARBA" id="ARBA00035720"/>
    </source>
</evidence>
<evidence type="ECO:0000256" key="8">
    <source>
        <dbReference type="ARBA" id="ARBA00035711"/>
    </source>
</evidence>
<accession>A0A8B8G0L1</accession>
<evidence type="ECO:0000256" key="11">
    <source>
        <dbReference type="ARBA" id="ARBA00047811"/>
    </source>
</evidence>
<dbReference type="InterPro" id="IPR000719">
    <property type="entry name" value="Prot_kinase_dom"/>
</dbReference>
<protein>
    <recommendedName>
        <fullName evidence="8">Cyclin-dependent kinase 20</fullName>
        <ecNumber evidence="2">2.7.11.22</ecNumber>
    </recommendedName>
    <alternativeName>
        <fullName evidence="9">Cell cycle-related kinase</fullName>
    </alternativeName>
    <alternativeName>
        <fullName evidence="10">Cell division protein kinase 20</fullName>
    </alternativeName>
</protein>
<dbReference type="FunFam" id="1.10.510.10:FF:000624">
    <property type="entry name" value="Mitogen-activated protein kinase"/>
    <property type="match status" value="1"/>
</dbReference>
<name>A0A8B8G0L1_9HEMI</name>
<evidence type="ECO:0000256" key="12">
    <source>
        <dbReference type="ARBA" id="ARBA00048367"/>
    </source>
</evidence>
<evidence type="ECO:0000256" key="3">
    <source>
        <dbReference type="ARBA" id="ARBA00022527"/>
    </source>
</evidence>
<evidence type="ECO:0000256" key="6">
    <source>
        <dbReference type="ARBA" id="ARBA00022777"/>
    </source>
</evidence>
<dbReference type="PROSITE" id="PS50011">
    <property type="entry name" value="PROTEIN_KINASE_DOM"/>
    <property type="match status" value="1"/>
</dbReference>
<dbReference type="Gene3D" id="1.10.510.10">
    <property type="entry name" value="Transferase(Phosphotransferase) domain 1"/>
    <property type="match status" value="1"/>
</dbReference>
<evidence type="ECO:0000313" key="17">
    <source>
        <dbReference type="RefSeq" id="XP_025416764.1"/>
    </source>
</evidence>
<evidence type="ECO:0000259" key="15">
    <source>
        <dbReference type="PROSITE" id="PS50011"/>
    </source>
</evidence>
<dbReference type="Pfam" id="PF00069">
    <property type="entry name" value="Pkinase"/>
    <property type="match status" value="1"/>
</dbReference>
<evidence type="ECO:0000256" key="5">
    <source>
        <dbReference type="ARBA" id="ARBA00022741"/>
    </source>
</evidence>
<keyword evidence="6" id="KW-0418">Kinase</keyword>
<dbReference type="InterPro" id="IPR008271">
    <property type="entry name" value="Ser/Thr_kinase_AS"/>
</dbReference>
<evidence type="ECO:0000256" key="4">
    <source>
        <dbReference type="ARBA" id="ARBA00022679"/>
    </source>
</evidence>
<dbReference type="PROSITE" id="PS00108">
    <property type="entry name" value="PROTEIN_KINASE_ST"/>
    <property type="match status" value="1"/>
</dbReference>
<evidence type="ECO:0000256" key="14">
    <source>
        <dbReference type="RuleBase" id="RU000304"/>
    </source>
</evidence>
<keyword evidence="16" id="KW-1185">Reference proteome</keyword>
<dbReference type="InterPro" id="IPR011009">
    <property type="entry name" value="Kinase-like_dom_sf"/>
</dbReference>
<feature type="domain" description="Protein kinase" evidence="15">
    <location>
        <begin position="4"/>
        <end position="290"/>
    </location>
</feature>
<evidence type="ECO:0000256" key="10">
    <source>
        <dbReference type="ARBA" id="ARBA00035723"/>
    </source>
</evidence>
<proteinExistence type="inferred from homology"/>
<sequence length="339" mass="38767">MDNYKILERIGEGTHGQVVQALERSSGKIVAIKCVRSLDKTSKNLLREIESLKALESNYVVKLLDHFCHNFGFYLVLEYVVSGLPEMLHDDDIILNDSQLKTYARMLLNGVVHMHATNIMHRDLKPANLLICSKGILKIADFSLSRLILANNDKQSGEDLCYTGQVATRRYRAPELLFGSVHYNQSIDMWSVGCILAEMQLKTPLFAGDSDMEQIAIVVHYLGTPTDETWPNRNEMPDYNKLKFTHCDPVPTNVLLPDIDNLLVDLIGKLIVYDANTRLKAQEALLQPYFFNEPLPCLEHKMPKPPKNHRQKLLPKQPEVIECMEKNFNHLYHILDETL</sequence>
<dbReference type="GO" id="GO:0004693">
    <property type="term" value="F:cyclin-dependent protein serine/threonine kinase activity"/>
    <property type="evidence" value="ECO:0007669"/>
    <property type="project" value="UniProtKB-EC"/>
</dbReference>
<dbReference type="EC" id="2.7.11.22" evidence="2"/>
<keyword evidence="5 13" id="KW-0547">Nucleotide-binding</keyword>
<dbReference type="AlphaFoldDB" id="A0A8B8G0L1"/>
<comment type="catalytic activity">
    <reaction evidence="11">
        <text>L-threonyl-[protein] + ATP = O-phospho-L-threonyl-[protein] + ADP + H(+)</text>
        <dbReference type="Rhea" id="RHEA:46608"/>
        <dbReference type="Rhea" id="RHEA-COMP:11060"/>
        <dbReference type="Rhea" id="RHEA-COMP:11605"/>
        <dbReference type="ChEBI" id="CHEBI:15378"/>
        <dbReference type="ChEBI" id="CHEBI:30013"/>
        <dbReference type="ChEBI" id="CHEBI:30616"/>
        <dbReference type="ChEBI" id="CHEBI:61977"/>
        <dbReference type="ChEBI" id="CHEBI:456216"/>
        <dbReference type="EC" id="2.7.11.22"/>
    </reaction>
</comment>
<dbReference type="PANTHER" id="PTHR24056">
    <property type="entry name" value="CELL DIVISION PROTEIN KINASE"/>
    <property type="match status" value="1"/>
</dbReference>
<dbReference type="SMART" id="SM00220">
    <property type="entry name" value="S_TKc"/>
    <property type="match status" value="1"/>
</dbReference>